<reference evidence="2" key="1">
    <citation type="submission" date="2019-04" db="EMBL/GenBank/DDBJ databases">
        <authorList>
            <person name="Alioto T."/>
            <person name="Alioto T."/>
        </authorList>
    </citation>
    <scope>NUCLEOTIDE SEQUENCE [LARGE SCALE GENOMIC DNA]</scope>
</reference>
<feature type="region of interest" description="Disordered" evidence="1">
    <location>
        <begin position="196"/>
        <end position="235"/>
    </location>
</feature>
<gene>
    <name evidence="2" type="ORF">MONAX_5E030757</name>
</gene>
<name>A0A5E4BYW5_MARMO</name>
<protein>
    <submittedName>
        <fullName evidence="2">Uncharacterized protein</fullName>
    </submittedName>
</protein>
<proteinExistence type="predicted"/>
<comment type="caution">
    <text evidence="2">The sequence shown here is derived from an EMBL/GenBank/DDBJ whole genome shotgun (WGS) entry which is preliminary data.</text>
</comment>
<evidence type="ECO:0000256" key="1">
    <source>
        <dbReference type="SAM" id="MobiDB-lite"/>
    </source>
</evidence>
<feature type="compositionally biased region" description="Basic and acidic residues" evidence="1">
    <location>
        <begin position="17"/>
        <end position="34"/>
    </location>
</feature>
<evidence type="ECO:0000313" key="3">
    <source>
        <dbReference type="Proteomes" id="UP000335636"/>
    </source>
</evidence>
<feature type="compositionally biased region" description="Basic and acidic residues" evidence="1">
    <location>
        <begin position="115"/>
        <end position="134"/>
    </location>
</feature>
<accession>A0A5E4BYW5</accession>
<sequence length="235" mass="25149">MGGTSPVSGPRPLFDTGTREDPRRRDPVLPRPADEPGGATGSEARGEKEQATSSGPRAPRDWTSGRHASLTEVHRTPSSCPAPSTPVPGRVTSRVGRPAAPQETKTEAPRLGPGRPEDNARETADPDRDPRPDVGPDSEVLVSSGRWGLKGPRDLRSPVRADGQVVLLRAQERVRGTCHPPPRETTGRYLRVRSRRISSGRLTGGRMDRRRVGGVEGGPHPTPDGAGRRAPGVRP</sequence>
<evidence type="ECO:0000313" key="2">
    <source>
        <dbReference type="EMBL" id="VTJ74446.1"/>
    </source>
</evidence>
<feature type="region of interest" description="Disordered" evidence="1">
    <location>
        <begin position="1"/>
        <end position="158"/>
    </location>
</feature>
<dbReference type="Proteomes" id="UP000335636">
    <property type="component" value="Unassembled WGS sequence"/>
</dbReference>
<organism evidence="2 3">
    <name type="scientific">Marmota monax</name>
    <name type="common">Woodchuck</name>
    <dbReference type="NCBI Taxonomy" id="9995"/>
    <lineage>
        <taxon>Eukaryota</taxon>
        <taxon>Metazoa</taxon>
        <taxon>Chordata</taxon>
        <taxon>Craniata</taxon>
        <taxon>Vertebrata</taxon>
        <taxon>Euteleostomi</taxon>
        <taxon>Mammalia</taxon>
        <taxon>Eutheria</taxon>
        <taxon>Euarchontoglires</taxon>
        <taxon>Glires</taxon>
        <taxon>Rodentia</taxon>
        <taxon>Sciuromorpha</taxon>
        <taxon>Sciuridae</taxon>
        <taxon>Xerinae</taxon>
        <taxon>Marmotini</taxon>
        <taxon>Marmota</taxon>
    </lineage>
</organism>
<keyword evidence="3" id="KW-1185">Reference proteome</keyword>
<dbReference type="AlphaFoldDB" id="A0A5E4BYW5"/>
<dbReference type="EMBL" id="CABDUW010000743">
    <property type="protein sequence ID" value="VTJ74446.1"/>
    <property type="molecule type" value="Genomic_DNA"/>
</dbReference>